<reference evidence="1" key="1">
    <citation type="journal article" date="2014" name="Front. Microbiol.">
        <title>High frequency of phylogenetically diverse reductive dehalogenase-homologous genes in deep subseafloor sedimentary metagenomes.</title>
        <authorList>
            <person name="Kawai M."/>
            <person name="Futagami T."/>
            <person name="Toyoda A."/>
            <person name="Takaki Y."/>
            <person name="Nishi S."/>
            <person name="Hori S."/>
            <person name="Arai W."/>
            <person name="Tsubouchi T."/>
            <person name="Morono Y."/>
            <person name="Uchiyama I."/>
            <person name="Ito T."/>
            <person name="Fujiyama A."/>
            <person name="Inagaki F."/>
            <person name="Takami H."/>
        </authorList>
    </citation>
    <scope>NUCLEOTIDE SEQUENCE</scope>
    <source>
        <strain evidence="1">Expedition CK06-06</strain>
    </source>
</reference>
<proteinExistence type="predicted"/>
<sequence>MSIAREERVELAREIRAAAARPTYAADREALLRIAALVRGGDIDKAAVVVESLYSIIRDSDLARPFNLILLVVGRPRGLFGRWADAEEHMTTCCGRCGGDARISACSIFNAEQICQACEAEEKAHPDYERAREIEADAVRRGDYNFPGVGLPPDLREAARKRAKARGSA</sequence>
<protein>
    <submittedName>
        <fullName evidence="1">Uncharacterized protein</fullName>
    </submittedName>
</protein>
<evidence type="ECO:0000313" key="1">
    <source>
        <dbReference type="EMBL" id="GAF87226.1"/>
    </source>
</evidence>
<name>X0TIY0_9ZZZZ</name>
<gene>
    <name evidence="1" type="ORF">S01H1_25077</name>
</gene>
<dbReference type="EMBL" id="BARS01015112">
    <property type="protein sequence ID" value="GAF87226.1"/>
    <property type="molecule type" value="Genomic_DNA"/>
</dbReference>
<accession>X0TIY0</accession>
<organism evidence="1">
    <name type="scientific">marine sediment metagenome</name>
    <dbReference type="NCBI Taxonomy" id="412755"/>
    <lineage>
        <taxon>unclassified sequences</taxon>
        <taxon>metagenomes</taxon>
        <taxon>ecological metagenomes</taxon>
    </lineage>
</organism>
<comment type="caution">
    <text evidence="1">The sequence shown here is derived from an EMBL/GenBank/DDBJ whole genome shotgun (WGS) entry which is preliminary data.</text>
</comment>
<dbReference type="AlphaFoldDB" id="X0TIY0"/>